<dbReference type="AlphaFoldDB" id="A0A652ZX27"/>
<sequence length="374" mass="42883">MHHFSFCPHARCAFHITAPDTTSWFSRFGSYHTKTFGTVQRFICHACHHTFSTQSFSPSYYLKASINLPALFSLHASSISGRALSRFFLISPSAIQNRIDRLARQAISLHCALRPFITPSPFCIDGFVSFDRSQFFPNEITISIASPSRFVLDLSHASRKRSGSLSPSQKTIIRHRYASLHFPKGAIDRTFSEQLDVIARFHPASPSSPLVLFTDEKPSYLRLLAHHPLSLPPHVVHHIRIPASLPRTSANPLFPSNYIDRELRKDQANHRRETICFSRNVANGLTRLICYLVHHNYWKRYLIKARPSDTRTHGTCAGIPPDEQRRGILSLFSQRAFLSREDWLFSPTLRRIWLKQDPTPGKQKPDYLPRFAWA</sequence>
<proteinExistence type="predicted"/>
<reference evidence="1" key="1">
    <citation type="submission" date="2018-07" db="EMBL/GenBank/DDBJ databases">
        <authorList>
            <consortium name="Genoscope - CEA"/>
            <person name="William W."/>
        </authorList>
    </citation>
    <scope>NUCLEOTIDE SEQUENCE</scope>
    <source>
        <strain evidence="1">IK1</strain>
    </source>
</reference>
<gene>
    <name evidence="1" type="ORF">TRIP_E300105</name>
</gene>
<protein>
    <recommendedName>
        <fullName evidence="2">Transposase</fullName>
    </recommendedName>
</protein>
<name>A0A652ZX27_9SPIR</name>
<evidence type="ECO:0008006" key="2">
    <source>
        <dbReference type="Google" id="ProtNLM"/>
    </source>
</evidence>
<organism evidence="1">
    <name type="scientific">uncultured Spirochaetota bacterium</name>
    <dbReference type="NCBI Taxonomy" id="460511"/>
    <lineage>
        <taxon>Bacteria</taxon>
        <taxon>Pseudomonadati</taxon>
        <taxon>Spirochaetota</taxon>
        <taxon>environmental samples</taxon>
    </lineage>
</organism>
<evidence type="ECO:0000313" key="1">
    <source>
        <dbReference type="EMBL" id="VBB40578.1"/>
    </source>
</evidence>
<dbReference type="EMBL" id="UPXP01000024">
    <property type="protein sequence ID" value="VBB40578.1"/>
    <property type="molecule type" value="Genomic_DNA"/>
</dbReference>
<accession>A0A652ZX27</accession>